<dbReference type="SMART" id="SM00388">
    <property type="entry name" value="HisKA"/>
    <property type="match status" value="1"/>
</dbReference>
<dbReference type="PRINTS" id="PR00344">
    <property type="entry name" value="BCTRLSENSOR"/>
</dbReference>
<comment type="caution">
    <text evidence="17">The sequence shown here is derived from an EMBL/GenBank/DDBJ whole genome shotgun (WGS) entry which is preliminary data.</text>
</comment>
<dbReference type="PANTHER" id="PTHR43065:SF10">
    <property type="entry name" value="PEROXIDE STRESS-ACTIVATED HISTIDINE KINASE MAK3"/>
    <property type="match status" value="1"/>
</dbReference>
<organism evidence="17 18">
    <name type="scientific">Paenibacillus xylanivorans</name>
    <dbReference type="NCBI Taxonomy" id="1705561"/>
    <lineage>
        <taxon>Bacteria</taxon>
        <taxon>Bacillati</taxon>
        <taxon>Bacillota</taxon>
        <taxon>Bacilli</taxon>
        <taxon>Bacillales</taxon>
        <taxon>Paenibacillaceae</taxon>
        <taxon>Paenibacillus</taxon>
    </lineage>
</organism>
<dbReference type="InterPro" id="IPR000700">
    <property type="entry name" value="PAS-assoc_C"/>
</dbReference>
<evidence type="ECO:0000256" key="4">
    <source>
        <dbReference type="ARBA" id="ARBA00022475"/>
    </source>
</evidence>
<dbReference type="SUPFAM" id="SSF55874">
    <property type="entry name" value="ATPase domain of HSP90 chaperone/DNA topoisomerase II/histidine kinase"/>
    <property type="match status" value="1"/>
</dbReference>
<dbReference type="InterPro" id="IPR001610">
    <property type="entry name" value="PAC"/>
</dbReference>
<dbReference type="SUPFAM" id="SSF47384">
    <property type="entry name" value="Homodimeric domain of signal transducing histidine kinase"/>
    <property type="match status" value="1"/>
</dbReference>
<evidence type="ECO:0000313" key="18">
    <source>
        <dbReference type="Proteomes" id="UP000037688"/>
    </source>
</evidence>
<protein>
    <recommendedName>
        <fullName evidence="3">histidine kinase</fullName>
        <ecNumber evidence="3">2.7.13.3</ecNumber>
    </recommendedName>
</protein>
<evidence type="ECO:0000259" key="14">
    <source>
        <dbReference type="PROSITE" id="PS50112"/>
    </source>
</evidence>
<dbReference type="Pfam" id="PF02518">
    <property type="entry name" value="HATPase_c"/>
    <property type="match status" value="1"/>
</dbReference>
<evidence type="ECO:0000256" key="12">
    <source>
        <dbReference type="SAM" id="MobiDB-lite"/>
    </source>
</evidence>
<dbReference type="Gene3D" id="3.30.450.20">
    <property type="entry name" value="PAS domain"/>
    <property type="match status" value="1"/>
</dbReference>
<dbReference type="Gene3D" id="1.10.287.130">
    <property type="match status" value="1"/>
</dbReference>
<feature type="region of interest" description="Disordered" evidence="12">
    <location>
        <begin position="755"/>
        <end position="779"/>
    </location>
</feature>
<keyword evidence="18" id="KW-1185">Reference proteome</keyword>
<evidence type="ECO:0000259" key="13">
    <source>
        <dbReference type="PROSITE" id="PS50109"/>
    </source>
</evidence>
<dbReference type="CDD" id="cd06225">
    <property type="entry name" value="HAMP"/>
    <property type="match status" value="1"/>
</dbReference>
<evidence type="ECO:0000256" key="6">
    <source>
        <dbReference type="ARBA" id="ARBA00022679"/>
    </source>
</evidence>
<evidence type="ECO:0000313" key="17">
    <source>
        <dbReference type="EMBL" id="KOY18337.1"/>
    </source>
</evidence>
<evidence type="ECO:0000259" key="16">
    <source>
        <dbReference type="PROSITE" id="PS50885"/>
    </source>
</evidence>
<comment type="subcellular location">
    <subcellularLocation>
        <location evidence="2">Cell membrane</location>
        <topology evidence="2">Multi-pass membrane protein</topology>
    </subcellularLocation>
</comment>
<dbReference type="InterPro" id="IPR013767">
    <property type="entry name" value="PAS_fold"/>
</dbReference>
<keyword evidence="5" id="KW-0597">Phosphoprotein</keyword>
<keyword evidence="10" id="KW-0902">Two-component regulatory system</keyword>
<dbReference type="Proteomes" id="UP000037688">
    <property type="component" value="Unassembled WGS sequence"/>
</dbReference>
<dbReference type="SUPFAM" id="SSF158472">
    <property type="entry name" value="HAMP domain-like"/>
    <property type="match status" value="1"/>
</dbReference>
<sequence>MSIKTKLSMIMSCSVLVILVLNIALSYYTTEENLRQDSETKMVLTAKQIAIAVEQSQSSSEYVKRQIGNNLWLASVMAAEELDPDINNITNEDLVRMSEKVGVSHISLMEQTADDIVVTRSSDPKEIGLSTRSMTYWYQAFKQLFENHQVTISQGQKLDHFWSDGFEYSTSNPSDVDIWGYYHDGKRNYIINPFYNNAAVDSYVKISGPDEILNKIREVNSSILEITGINPLTFGSSSMSNDGRDTNHNKLNNRPIRFGTYQYGAAEEDHKAVVRAIRTGQNVSFVSETHEQKVLKSFIPIFTPNESSYVISIVMDYKQISSMVSEQLVSHASISLVLLEIVIFGSYLLAGYITRPIQSILGKVNDVADGHFDFRLKVRRKDELGQLANRINAMIRNLGHYTNRLKQMYEENRAVKEHLESIINQTADAIHITDLDGNVLRVNRAFEQLYGWRSREVEGRQLKIIPPGTEEEMREQHAQLIEGLSITSNETTWMKKDGSRVEVSVSTAPVRDEAGEITALISVSRDITSRNRMEELLRRSEKLTTVGQLAAGVAHEIRNPLTTLRGFLQLQQETNKLNHRHLDLMLSELDRINLIVGEFLILAKPQAVHFQERDIRFILGDVISLLDSQAHLHGVEFVLNASSDSAMVHCEENQLKQVFINLLKNGMEAMPDGGNIRIKLNHDEENNRVRIEIKDEGTGIPEELMPKLGEPFFTSKESGTGLGLMVSQRIIQSHKGMMDIKSVMNKGTTVIIDLPASQQQPESVEEENNTDNEPTNEEN</sequence>
<dbReference type="SUPFAM" id="SSF55785">
    <property type="entry name" value="PYP-like sensor domain (PAS domain)"/>
    <property type="match status" value="1"/>
</dbReference>
<dbReference type="GO" id="GO:0005886">
    <property type="term" value="C:plasma membrane"/>
    <property type="evidence" value="ECO:0007669"/>
    <property type="project" value="UniProtKB-SubCell"/>
</dbReference>
<dbReference type="NCBIfam" id="TIGR00229">
    <property type="entry name" value="sensory_box"/>
    <property type="match status" value="1"/>
</dbReference>
<dbReference type="InterPro" id="IPR004358">
    <property type="entry name" value="Sig_transdc_His_kin-like_C"/>
</dbReference>
<evidence type="ECO:0000256" key="2">
    <source>
        <dbReference type="ARBA" id="ARBA00004651"/>
    </source>
</evidence>
<dbReference type="EC" id="2.7.13.3" evidence="3"/>
<dbReference type="InterPro" id="IPR005467">
    <property type="entry name" value="His_kinase_dom"/>
</dbReference>
<keyword evidence="11" id="KW-0472">Membrane</keyword>
<name>A0A0N0C688_9BACL</name>
<dbReference type="PROSITE" id="PS50109">
    <property type="entry name" value="HIS_KIN"/>
    <property type="match status" value="1"/>
</dbReference>
<reference evidence="17 18" key="1">
    <citation type="submission" date="2015-08" db="EMBL/GenBank/DDBJ databases">
        <title>Draft genome sequence of cellulolytic and xylanolytic Paenibacillus sp. A59, isolated from a decaying forest soil from Patagonia, Argentina.</title>
        <authorList>
            <person name="Ghio S."/>
            <person name="Caceres A.M."/>
            <person name="Talia P."/>
            <person name="Grasso D."/>
            <person name="Campos E."/>
        </authorList>
    </citation>
    <scope>NUCLEOTIDE SEQUENCE [LARGE SCALE GENOMIC DNA]</scope>
    <source>
        <strain evidence="17 18">A59</strain>
    </source>
</reference>
<proteinExistence type="predicted"/>
<keyword evidence="6" id="KW-0808">Transferase</keyword>
<dbReference type="PROSITE" id="PS50113">
    <property type="entry name" value="PAC"/>
    <property type="match status" value="1"/>
</dbReference>
<dbReference type="InterPro" id="IPR000014">
    <property type="entry name" value="PAS"/>
</dbReference>
<accession>A0A0N0C688</accession>
<feature type="compositionally biased region" description="Acidic residues" evidence="12">
    <location>
        <begin position="763"/>
        <end position="779"/>
    </location>
</feature>
<gene>
    <name evidence="17" type="ORF">AMS66_00810</name>
</gene>
<keyword evidence="4" id="KW-1003">Cell membrane</keyword>
<feature type="domain" description="PAS" evidence="14">
    <location>
        <begin position="415"/>
        <end position="484"/>
    </location>
</feature>
<dbReference type="SMART" id="SM00091">
    <property type="entry name" value="PAS"/>
    <property type="match status" value="1"/>
</dbReference>
<dbReference type="CDD" id="cd00130">
    <property type="entry name" value="PAS"/>
    <property type="match status" value="1"/>
</dbReference>
<dbReference type="GO" id="GO:0005524">
    <property type="term" value="F:ATP binding"/>
    <property type="evidence" value="ECO:0007669"/>
    <property type="project" value="UniProtKB-KW"/>
</dbReference>
<dbReference type="InterPro" id="IPR036890">
    <property type="entry name" value="HATPase_C_sf"/>
</dbReference>
<evidence type="ECO:0000256" key="5">
    <source>
        <dbReference type="ARBA" id="ARBA00022553"/>
    </source>
</evidence>
<dbReference type="SMART" id="SM00387">
    <property type="entry name" value="HATPase_c"/>
    <property type="match status" value="1"/>
</dbReference>
<dbReference type="AlphaFoldDB" id="A0A0N0C688"/>
<dbReference type="CDD" id="cd00082">
    <property type="entry name" value="HisKA"/>
    <property type="match status" value="1"/>
</dbReference>
<keyword evidence="8 17" id="KW-0418">Kinase</keyword>
<dbReference type="Gene3D" id="3.30.565.10">
    <property type="entry name" value="Histidine kinase-like ATPase, C-terminal domain"/>
    <property type="match status" value="1"/>
</dbReference>
<dbReference type="Pfam" id="PF00989">
    <property type="entry name" value="PAS"/>
    <property type="match status" value="1"/>
</dbReference>
<dbReference type="Pfam" id="PF00512">
    <property type="entry name" value="HisKA"/>
    <property type="match status" value="1"/>
</dbReference>
<dbReference type="InterPro" id="IPR003660">
    <property type="entry name" value="HAMP_dom"/>
</dbReference>
<dbReference type="InterPro" id="IPR035965">
    <property type="entry name" value="PAS-like_dom_sf"/>
</dbReference>
<evidence type="ECO:0000256" key="8">
    <source>
        <dbReference type="ARBA" id="ARBA00022777"/>
    </source>
</evidence>
<dbReference type="Gene3D" id="6.10.340.10">
    <property type="match status" value="1"/>
</dbReference>
<comment type="catalytic activity">
    <reaction evidence="1">
        <text>ATP + protein L-histidine = ADP + protein N-phospho-L-histidine.</text>
        <dbReference type="EC" id="2.7.13.3"/>
    </reaction>
</comment>
<dbReference type="Pfam" id="PF00672">
    <property type="entry name" value="HAMP"/>
    <property type="match status" value="1"/>
</dbReference>
<evidence type="ECO:0000259" key="15">
    <source>
        <dbReference type="PROSITE" id="PS50113"/>
    </source>
</evidence>
<dbReference type="OrthoDB" id="9815750at2"/>
<evidence type="ECO:0000256" key="10">
    <source>
        <dbReference type="ARBA" id="ARBA00023012"/>
    </source>
</evidence>
<evidence type="ECO:0000256" key="9">
    <source>
        <dbReference type="ARBA" id="ARBA00022840"/>
    </source>
</evidence>
<dbReference type="SMART" id="SM00304">
    <property type="entry name" value="HAMP"/>
    <property type="match status" value="1"/>
</dbReference>
<dbReference type="EMBL" id="LITU01000008">
    <property type="protein sequence ID" value="KOY18337.1"/>
    <property type="molecule type" value="Genomic_DNA"/>
</dbReference>
<dbReference type="SMART" id="SM00086">
    <property type="entry name" value="PAC"/>
    <property type="match status" value="1"/>
</dbReference>
<dbReference type="GO" id="GO:0006355">
    <property type="term" value="P:regulation of DNA-templated transcription"/>
    <property type="evidence" value="ECO:0007669"/>
    <property type="project" value="InterPro"/>
</dbReference>
<keyword evidence="7" id="KW-0547">Nucleotide-binding</keyword>
<feature type="domain" description="Histidine kinase" evidence="13">
    <location>
        <begin position="552"/>
        <end position="758"/>
    </location>
</feature>
<evidence type="ECO:0000256" key="3">
    <source>
        <dbReference type="ARBA" id="ARBA00012438"/>
    </source>
</evidence>
<dbReference type="PANTHER" id="PTHR43065">
    <property type="entry name" value="SENSOR HISTIDINE KINASE"/>
    <property type="match status" value="1"/>
</dbReference>
<dbReference type="InterPro" id="IPR003661">
    <property type="entry name" value="HisK_dim/P_dom"/>
</dbReference>
<evidence type="ECO:0000256" key="7">
    <source>
        <dbReference type="ARBA" id="ARBA00022741"/>
    </source>
</evidence>
<feature type="domain" description="HAMP" evidence="16">
    <location>
        <begin position="351"/>
        <end position="403"/>
    </location>
</feature>
<dbReference type="InterPro" id="IPR003594">
    <property type="entry name" value="HATPase_dom"/>
</dbReference>
<feature type="domain" description="PAC" evidence="15">
    <location>
        <begin position="487"/>
        <end position="539"/>
    </location>
</feature>
<keyword evidence="9" id="KW-0067">ATP-binding</keyword>
<dbReference type="PATRIC" id="fig|1705561.3.peg.1258"/>
<dbReference type="PROSITE" id="PS50885">
    <property type="entry name" value="HAMP"/>
    <property type="match status" value="1"/>
</dbReference>
<dbReference type="InterPro" id="IPR036097">
    <property type="entry name" value="HisK_dim/P_sf"/>
</dbReference>
<dbReference type="RefSeq" id="WP_053779029.1">
    <property type="nucleotide sequence ID" value="NZ_LITU01000008.1"/>
</dbReference>
<evidence type="ECO:0000256" key="1">
    <source>
        <dbReference type="ARBA" id="ARBA00000085"/>
    </source>
</evidence>
<dbReference type="PROSITE" id="PS50112">
    <property type="entry name" value="PAS"/>
    <property type="match status" value="1"/>
</dbReference>
<evidence type="ECO:0000256" key="11">
    <source>
        <dbReference type="ARBA" id="ARBA00023136"/>
    </source>
</evidence>
<dbReference type="GO" id="GO:0000155">
    <property type="term" value="F:phosphorelay sensor kinase activity"/>
    <property type="evidence" value="ECO:0007669"/>
    <property type="project" value="InterPro"/>
</dbReference>